<dbReference type="RefSeq" id="WP_189004517.1">
    <property type="nucleotide sequence ID" value="NZ_BMOD01000015.1"/>
</dbReference>
<keyword evidence="3" id="KW-1185">Reference proteome</keyword>
<comment type="caution">
    <text evidence="2">The sequence shown here is derived from an EMBL/GenBank/DDBJ whole genome shotgun (WGS) entry which is preliminary data.</text>
</comment>
<organism evidence="2 3">
    <name type="scientific">Deinococcus roseus</name>
    <dbReference type="NCBI Taxonomy" id="392414"/>
    <lineage>
        <taxon>Bacteria</taxon>
        <taxon>Thermotogati</taxon>
        <taxon>Deinococcota</taxon>
        <taxon>Deinococci</taxon>
        <taxon>Deinococcales</taxon>
        <taxon>Deinococcaceae</taxon>
        <taxon>Deinococcus</taxon>
    </lineage>
</organism>
<keyword evidence="1" id="KW-1133">Transmembrane helix</keyword>
<sequence>MNAEPQKLRWAISTLHFFAIANLAAGTMLLVTGHGIIQGLVAIYPVLGLLTYNSIQLSCMGMLLTSALLCEVAAQALKRKKTWAWMLAFLLLVLMALGWSAGGVTLLVAGTGLYSLLDSRVRQWLNQQEAHVPVLVRSKTVRLD</sequence>
<keyword evidence="1" id="KW-0472">Membrane</keyword>
<keyword evidence="1" id="KW-0812">Transmembrane</keyword>
<gene>
    <name evidence="2" type="ORF">GCM10008938_33820</name>
</gene>
<evidence type="ECO:0000313" key="3">
    <source>
        <dbReference type="Proteomes" id="UP000632222"/>
    </source>
</evidence>
<feature type="transmembrane region" description="Helical" evidence="1">
    <location>
        <begin position="82"/>
        <end position="109"/>
    </location>
</feature>
<dbReference type="EMBL" id="BMOD01000015">
    <property type="protein sequence ID" value="GGJ44834.1"/>
    <property type="molecule type" value="Genomic_DNA"/>
</dbReference>
<evidence type="ECO:0000313" key="2">
    <source>
        <dbReference type="EMBL" id="GGJ44834.1"/>
    </source>
</evidence>
<protein>
    <recommendedName>
        <fullName evidence="4">MFS transporter</fullName>
    </recommendedName>
</protein>
<dbReference type="Proteomes" id="UP000632222">
    <property type="component" value="Unassembled WGS sequence"/>
</dbReference>
<evidence type="ECO:0008006" key="4">
    <source>
        <dbReference type="Google" id="ProtNLM"/>
    </source>
</evidence>
<proteinExistence type="predicted"/>
<reference evidence="3" key="1">
    <citation type="journal article" date="2019" name="Int. J. Syst. Evol. Microbiol.">
        <title>The Global Catalogue of Microorganisms (GCM) 10K type strain sequencing project: providing services to taxonomists for standard genome sequencing and annotation.</title>
        <authorList>
            <consortium name="The Broad Institute Genomics Platform"/>
            <consortium name="The Broad Institute Genome Sequencing Center for Infectious Disease"/>
            <person name="Wu L."/>
            <person name="Ma J."/>
        </authorList>
    </citation>
    <scope>NUCLEOTIDE SEQUENCE [LARGE SCALE GENOMIC DNA]</scope>
    <source>
        <strain evidence="3">JCM 14370</strain>
    </source>
</reference>
<feature type="transmembrane region" description="Helical" evidence="1">
    <location>
        <begin position="12"/>
        <end position="37"/>
    </location>
</feature>
<accession>A0ABQ2D3K1</accession>
<name>A0ABQ2D3K1_9DEIO</name>
<evidence type="ECO:0000256" key="1">
    <source>
        <dbReference type="SAM" id="Phobius"/>
    </source>
</evidence>
<feature type="transmembrane region" description="Helical" evidence="1">
    <location>
        <begin position="49"/>
        <end position="70"/>
    </location>
</feature>